<dbReference type="KEGG" id="mng:MNEG_10098"/>
<evidence type="ECO:0000259" key="4">
    <source>
        <dbReference type="Pfam" id="PF00171"/>
    </source>
</evidence>
<dbReference type="OrthoDB" id="440325at2759"/>
<dbReference type="Proteomes" id="UP000054498">
    <property type="component" value="Unassembled WGS sequence"/>
</dbReference>
<dbReference type="STRING" id="145388.A0A0D2JE61"/>
<organism evidence="5 6">
    <name type="scientific">Monoraphidium neglectum</name>
    <dbReference type="NCBI Taxonomy" id="145388"/>
    <lineage>
        <taxon>Eukaryota</taxon>
        <taxon>Viridiplantae</taxon>
        <taxon>Chlorophyta</taxon>
        <taxon>core chlorophytes</taxon>
        <taxon>Chlorophyceae</taxon>
        <taxon>CS clade</taxon>
        <taxon>Sphaeropleales</taxon>
        <taxon>Selenastraceae</taxon>
        <taxon>Monoraphidium</taxon>
    </lineage>
</organism>
<dbReference type="Pfam" id="PF00171">
    <property type="entry name" value="Aldedh"/>
    <property type="match status" value="1"/>
</dbReference>
<sequence>MPPEDADVLHGKGPAMGAVLAGAEPRNTLFTGSQRVAEKLALDLRGKVFLEDAGFDWKVLGPDVADVDYVAWQCDQDAYACSGQKCSAQSMLFAHNNWVKAGLLEKLKSRAASRQLSDLTIGPVLTWTTDAILGHTKRLLEIPGAKLLWGGRPLTGHTIPQCYGAVEPTAVSVPLAALADAGAFEAATTEVFGPFQVVVEYEDSELQLVLDALERMSHHLTAAIVSNDPKFLQHVLAHTVNGTTYAGLRARTTGAPQNHWFGPAGDPRGAGIGTPEAIRLVWSCHREVIYDYGPAPDGAKLKTT</sequence>
<dbReference type="EC" id="1.2.1.88" evidence="5"/>
<dbReference type="InterPro" id="IPR016162">
    <property type="entry name" value="Ald_DH_N"/>
</dbReference>
<dbReference type="InterPro" id="IPR015590">
    <property type="entry name" value="Aldehyde_DH_dom"/>
</dbReference>
<keyword evidence="6" id="KW-1185">Reference proteome</keyword>
<dbReference type="GO" id="GO:0004029">
    <property type="term" value="F:aldehyde dehydrogenase (NAD+) activity"/>
    <property type="evidence" value="ECO:0007669"/>
    <property type="project" value="InterPro"/>
</dbReference>
<dbReference type="GO" id="GO:0010133">
    <property type="term" value="P:L-proline catabolic process to L-glutamate"/>
    <property type="evidence" value="ECO:0007669"/>
    <property type="project" value="TreeGrafter"/>
</dbReference>
<dbReference type="InterPro" id="IPR016163">
    <property type="entry name" value="Ald_DH_C"/>
</dbReference>
<protein>
    <submittedName>
        <fullName evidence="5">1-pyrroline-5-carboxylate dehydrogenase</fullName>
        <ecNumber evidence="5">1.2.1.88</ecNumber>
    </submittedName>
</protein>
<name>A0A0D2JE61_9CHLO</name>
<dbReference type="InterPro" id="IPR016160">
    <property type="entry name" value="Ald_DH_CS_CYS"/>
</dbReference>
<evidence type="ECO:0000313" key="5">
    <source>
        <dbReference type="EMBL" id="KIY97867.1"/>
    </source>
</evidence>
<evidence type="ECO:0000256" key="3">
    <source>
        <dbReference type="ARBA" id="ARBA00023027"/>
    </source>
</evidence>
<evidence type="ECO:0000256" key="1">
    <source>
        <dbReference type="ARBA" id="ARBA00009986"/>
    </source>
</evidence>
<evidence type="ECO:0000313" key="6">
    <source>
        <dbReference type="Proteomes" id="UP000054498"/>
    </source>
</evidence>
<proteinExistence type="inferred from homology"/>
<dbReference type="SUPFAM" id="SSF53720">
    <property type="entry name" value="ALDH-like"/>
    <property type="match status" value="1"/>
</dbReference>
<dbReference type="PANTHER" id="PTHR43521">
    <property type="entry name" value="ALPHA-AMINOADIPIC SEMIALDEHYDE DEHYDROGENASE"/>
    <property type="match status" value="1"/>
</dbReference>
<dbReference type="Gene3D" id="3.40.605.10">
    <property type="entry name" value="Aldehyde Dehydrogenase, Chain A, domain 1"/>
    <property type="match status" value="1"/>
</dbReference>
<dbReference type="GeneID" id="25727226"/>
<evidence type="ECO:0000256" key="2">
    <source>
        <dbReference type="ARBA" id="ARBA00023002"/>
    </source>
</evidence>
<dbReference type="AlphaFoldDB" id="A0A0D2JE61"/>
<dbReference type="InterPro" id="IPR044638">
    <property type="entry name" value="ALDH7A1-like"/>
</dbReference>
<gene>
    <name evidence="5" type="ORF">MNEG_10098</name>
</gene>
<comment type="similarity">
    <text evidence="1">Belongs to the aldehyde dehydrogenase family.</text>
</comment>
<dbReference type="GO" id="GO:0005739">
    <property type="term" value="C:mitochondrion"/>
    <property type="evidence" value="ECO:0007669"/>
    <property type="project" value="TreeGrafter"/>
</dbReference>
<dbReference type="GO" id="GO:0003842">
    <property type="term" value="F:L-glutamate gamma-semialdehyde dehydrogenase activity"/>
    <property type="evidence" value="ECO:0007669"/>
    <property type="project" value="UniProtKB-EC"/>
</dbReference>
<dbReference type="PANTHER" id="PTHR43521:SF7">
    <property type="entry name" value="DELTA-1-PYRROLINE-5-CARBOXYLATE DEHYDROGENASE 12A1, MITOCHONDRIAL"/>
    <property type="match status" value="1"/>
</dbReference>
<dbReference type="PROSITE" id="PS00070">
    <property type="entry name" value="ALDEHYDE_DEHYDR_CYS"/>
    <property type="match status" value="1"/>
</dbReference>
<dbReference type="InterPro" id="IPR016161">
    <property type="entry name" value="Ald_DH/histidinol_DH"/>
</dbReference>
<keyword evidence="2 5" id="KW-0560">Oxidoreductase</keyword>
<accession>A0A0D2JE61</accession>
<feature type="domain" description="Aldehyde dehydrogenase" evidence="4">
    <location>
        <begin position="2"/>
        <end position="247"/>
    </location>
</feature>
<dbReference type="Gene3D" id="3.40.309.10">
    <property type="entry name" value="Aldehyde Dehydrogenase, Chain A, domain 2"/>
    <property type="match status" value="1"/>
</dbReference>
<dbReference type="EMBL" id="KK102396">
    <property type="protein sequence ID" value="KIY97867.1"/>
    <property type="molecule type" value="Genomic_DNA"/>
</dbReference>
<keyword evidence="3" id="KW-0520">NAD</keyword>
<reference evidence="5 6" key="1">
    <citation type="journal article" date="2013" name="BMC Genomics">
        <title>Reconstruction of the lipid metabolism for the microalga Monoraphidium neglectum from its genome sequence reveals characteristics suitable for biofuel production.</title>
        <authorList>
            <person name="Bogen C."/>
            <person name="Al-Dilaimi A."/>
            <person name="Albersmeier A."/>
            <person name="Wichmann J."/>
            <person name="Grundmann M."/>
            <person name="Rupp O."/>
            <person name="Lauersen K.J."/>
            <person name="Blifernez-Klassen O."/>
            <person name="Kalinowski J."/>
            <person name="Goesmann A."/>
            <person name="Mussgnug J.H."/>
            <person name="Kruse O."/>
        </authorList>
    </citation>
    <scope>NUCLEOTIDE SEQUENCE [LARGE SCALE GENOMIC DNA]</scope>
    <source>
        <strain evidence="5 6">SAG 48.87</strain>
    </source>
</reference>
<dbReference type="RefSeq" id="XP_013896887.1">
    <property type="nucleotide sequence ID" value="XM_014041433.1"/>
</dbReference>